<gene>
    <name evidence="8" type="ORF">WIS52_23840</name>
</gene>
<evidence type="ECO:0000313" key="8">
    <source>
        <dbReference type="EMBL" id="MEQ3553515.1"/>
    </source>
</evidence>
<reference evidence="8 9" key="1">
    <citation type="submission" date="2024-03" db="EMBL/GenBank/DDBJ databases">
        <title>Draft genome sequence of Pseudonocardia nematodicida JCM 31783.</title>
        <authorList>
            <person name="Butdee W."/>
            <person name="Duangmal K."/>
        </authorList>
    </citation>
    <scope>NUCLEOTIDE SEQUENCE [LARGE SCALE GENOMIC DNA]</scope>
    <source>
        <strain evidence="8 9">JCM 31783</strain>
    </source>
</reference>
<dbReference type="SUPFAM" id="SSF51679">
    <property type="entry name" value="Bacterial luciferase-like"/>
    <property type="match status" value="1"/>
</dbReference>
<dbReference type="InterPro" id="IPR051260">
    <property type="entry name" value="Diverse_substr_monoxygenases"/>
</dbReference>
<evidence type="ECO:0000256" key="3">
    <source>
        <dbReference type="ARBA" id="ARBA00023002"/>
    </source>
</evidence>
<feature type="domain" description="Luciferase-like" evidence="7">
    <location>
        <begin position="28"/>
        <end position="388"/>
    </location>
</feature>
<keyword evidence="9" id="KW-1185">Reference proteome</keyword>
<evidence type="ECO:0000313" key="9">
    <source>
        <dbReference type="Proteomes" id="UP001494902"/>
    </source>
</evidence>
<evidence type="ECO:0000256" key="5">
    <source>
        <dbReference type="ARBA" id="ARBA00033748"/>
    </source>
</evidence>
<dbReference type="InterPro" id="IPR011251">
    <property type="entry name" value="Luciferase-like_dom"/>
</dbReference>
<dbReference type="InterPro" id="IPR036661">
    <property type="entry name" value="Luciferase-like_sf"/>
</dbReference>
<evidence type="ECO:0000256" key="1">
    <source>
        <dbReference type="ARBA" id="ARBA00022630"/>
    </source>
</evidence>
<accession>A0ABV1KGC1</accession>
<dbReference type="Proteomes" id="UP001494902">
    <property type="component" value="Unassembled WGS sequence"/>
</dbReference>
<keyword evidence="1" id="KW-0285">Flavoprotein</keyword>
<dbReference type="EC" id="1.-.-.-" evidence="8"/>
<dbReference type="NCBIfam" id="TIGR03860">
    <property type="entry name" value="FMN_nitrolo"/>
    <property type="match status" value="1"/>
</dbReference>
<dbReference type="RefSeq" id="WP_349300589.1">
    <property type="nucleotide sequence ID" value="NZ_JBEDNQ010000011.1"/>
</dbReference>
<dbReference type="GO" id="GO:0016491">
    <property type="term" value="F:oxidoreductase activity"/>
    <property type="evidence" value="ECO:0007669"/>
    <property type="project" value="UniProtKB-KW"/>
</dbReference>
<comment type="caution">
    <text evidence="8">The sequence shown here is derived from an EMBL/GenBank/DDBJ whole genome shotgun (WGS) entry which is preliminary data.</text>
</comment>
<feature type="region of interest" description="Disordered" evidence="6">
    <location>
        <begin position="315"/>
        <end position="335"/>
    </location>
</feature>
<feature type="compositionally biased region" description="Basic and acidic residues" evidence="6">
    <location>
        <begin position="319"/>
        <end position="329"/>
    </location>
</feature>
<evidence type="ECO:0000259" key="7">
    <source>
        <dbReference type="Pfam" id="PF00296"/>
    </source>
</evidence>
<keyword evidence="3 8" id="KW-0560">Oxidoreductase</keyword>
<dbReference type="EMBL" id="JBEDNQ010000011">
    <property type="protein sequence ID" value="MEQ3553515.1"/>
    <property type="molecule type" value="Genomic_DNA"/>
</dbReference>
<dbReference type="Gene3D" id="3.20.20.30">
    <property type="entry name" value="Luciferase-like domain"/>
    <property type="match status" value="1"/>
</dbReference>
<dbReference type="PIRSF" id="PIRSF000337">
    <property type="entry name" value="NTA_MOA"/>
    <property type="match status" value="1"/>
</dbReference>
<organism evidence="8 9">
    <name type="scientific">Pseudonocardia nematodicida</name>
    <dbReference type="NCBI Taxonomy" id="1206997"/>
    <lineage>
        <taxon>Bacteria</taxon>
        <taxon>Bacillati</taxon>
        <taxon>Actinomycetota</taxon>
        <taxon>Actinomycetes</taxon>
        <taxon>Pseudonocardiales</taxon>
        <taxon>Pseudonocardiaceae</taxon>
        <taxon>Pseudonocardia</taxon>
    </lineage>
</organism>
<evidence type="ECO:0000256" key="6">
    <source>
        <dbReference type="SAM" id="MobiDB-lite"/>
    </source>
</evidence>
<protein>
    <submittedName>
        <fullName evidence="8">LLM class flavin-dependent oxidoreductase</fullName>
        <ecNumber evidence="8">1.-.-.-</ecNumber>
    </submittedName>
</protein>
<proteinExistence type="inferred from homology"/>
<dbReference type="InterPro" id="IPR016215">
    <property type="entry name" value="NTA_MOA"/>
</dbReference>
<dbReference type="PANTHER" id="PTHR30011">
    <property type="entry name" value="ALKANESULFONATE MONOOXYGENASE-RELATED"/>
    <property type="match status" value="1"/>
</dbReference>
<comment type="similarity">
    <text evidence="5">Belongs to the NtaA/SnaA/DszA monooxygenase family.</text>
</comment>
<keyword evidence="2" id="KW-0288">FMN</keyword>
<name>A0ABV1KGC1_9PSEU</name>
<evidence type="ECO:0000256" key="2">
    <source>
        <dbReference type="ARBA" id="ARBA00022643"/>
    </source>
</evidence>
<keyword evidence="4" id="KW-0503">Monooxygenase</keyword>
<evidence type="ECO:0000256" key="4">
    <source>
        <dbReference type="ARBA" id="ARBA00023033"/>
    </source>
</evidence>
<dbReference type="Pfam" id="PF00296">
    <property type="entry name" value="Bac_luciferase"/>
    <property type="match status" value="1"/>
</dbReference>
<sequence>MSAPLLFNAFVMNTPSHIHHGQWRHPDAHQVEFESLELWTGLARLLEDGLFDAMFFADVSGVFGPADGDYTDNVHEALQIPSNDPVVLLGALAAVTRRIGLATTSNIMQSHPFQFARQMSTLDHLSGGRVAWNIVTGTLENSARNFGLPRLVEHDERYEWAEEYADVVYKLWEGSWSDDALLVDRANGRYADPARIHRIRHSGPRYSVEGPHLSSPSPQRTPVLFQAGGSPRGIAFAARHAEAVFLSTPTPEVAREHIGRSRALVRAEGRHDSDVRYFQGLTIVVGRTEQQARRRFAGLQEYLSITGHRVHTGLGLRPDGTRYPEDTPLRDIPNNGGRGQIEWLRREYPDREPVLGDLIRRRPIGRSLVGTPETIADELERWRDAGVDGINLVAHRLPSSFEQFVELVLPELRRRGLARTGYGDARTFRGRIFGHDRLPDRHPAARFRGAFG</sequence>
<dbReference type="PANTHER" id="PTHR30011:SF16">
    <property type="entry name" value="C2H2 FINGER DOMAIN TRANSCRIPTION FACTOR (EUROFUNG)-RELATED"/>
    <property type="match status" value="1"/>
</dbReference>